<name>A0A1Z4LI89_9CYAN</name>
<proteinExistence type="predicted"/>
<sequence>MGVYLNTNIKYNLALRNTYIIRLVLITKIKLNAGKFKTLLGIIMCLLGLSLIYELDEA</sequence>
<accession>A0A1Z4LI89</accession>
<organism evidence="2 3">
    <name type="scientific">Calothrix parasitica NIES-267</name>
    <dbReference type="NCBI Taxonomy" id="1973488"/>
    <lineage>
        <taxon>Bacteria</taxon>
        <taxon>Bacillati</taxon>
        <taxon>Cyanobacteriota</taxon>
        <taxon>Cyanophyceae</taxon>
        <taxon>Nostocales</taxon>
        <taxon>Calotrichaceae</taxon>
        <taxon>Calothrix</taxon>
    </lineage>
</organism>
<evidence type="ECO:0000256" key="1">
    <source>
        <dbReference type="SAM" id="Phobius"/>
    </source>
</evidence>
<evidence type="ECO:0000313" key="2">
    <source>
        <dbReference type="EMBL" id="BAY80808.1"/>
    </source>
</evidence>
<keyword evidence="1" id="KW-1133">Transmembrane helix</keyword>
<keyword evidence="1" id="KW-0812">Transmembrane</keyword>
<gene>
    <name evidence="2" type="ORF">NIES267_02730</name>
</gene>
<keyword evidence="1" id="KW-0472">Membrane</keyword>
<protein>
    <submittedName>
        <fullName evidence="2">Uncharacterized protein</fullName>
    </submittedName>
</protein>
<evidence type="ECO:0000313" key="3">
    <source>
        <dbReference type="Proteomes" id="UP000218418"/>
    </source>
</evidence>
<dbReference type="Proteomes" id="UP000218418">
    <property type="component" value="Chromosome"/>
</dbReference>
<feature type="transmembrane region" description="Helical" evidence="1">
    <location>
        <begin position="36"/>
        <end position="53"/>
    </location>
</feature>
<dbReference type="EMBL" id="AP018227">
    <property type="protein sequence ID" value="BAY80808.1"/>
    <property type="molecule type" value="Genomic_DNA"/>
</dbReference>
<dbReference type="AlphaFoldDB" id="A0A1Z4LI89"/>
<keyword evidence="3" id="KW-1185">Reference proteome</keyword>
<reference evidence="2 3" key="1">
    <citation type="submission" date="2017-06" db="EMBL/GenBank/DDBJ databases">
        <title>Genome sequencing of cyanobaciteial culture collection at National Institute for Environmental Studies (NIES).</title>
        <authorList>
            <person name="Hirose Y."/>
            <person name="Shimura Y."/>
            <person name="Fujisawa T."/>
            <person name="Nakamura Y."/>
            <person name="Kawachi M."/>
        </authorList>
    </citation>
    <scope>NUCLEOTIDE SEQUENCE [LARGE SCALE GENOMIC DNA]</scope>
    <source>
        <strain evidence="2 3">NIES-267</strain>
    </source>
</reference>